<accession>A0A016WFV8</accession>
<keyword evidence="3" id="KW-1185">Reference proteome</keyword>
<dbReference type="AlphaFoldDB" id="A0A016WFV8"/>
<evidence type="ECO:0000313" key="3">
    <source>
        <dbReference type="Proteomes" id="UP000024635"/>
    </source>
</evidence>
<sequence>MYCAPTSKMDGLPFYLPCDCSYAAMTAIRLLFACYSPADHERQSNSTATEQQVDDESRISETEPENRPFSRLKRK</sequence>
<comment type="caution">
    <text evidence="2">The sequence shown here is derived from an EMBL/GenBank/DDBJ whole genome shotgun (WGS) entry which is preliminary data.</text>
</comment>
<reference evidence="3" key="1">
    <citation type="journal article" date="2015" name="Nat. Genet.">
        <title>The genome and transcriptome of the zoonotic hookworm Ancylostoma ceylanicum identify infection-specific gene families.</title>
        <authorList>
            <person name="Schwarz E.M."/>
            <person name="Hu Y."/>
            <person name="Antoshechkin I."/>
            <person name="Miller M.M."/>
            <person name="Sternberg P.W."/>
            <person name="Aroian R.V."/>
        </authorList>
    </citation>
    <scope>NUCLEOTIDE SEQUENCE</scope>
    <source>
        <strain evidence="3">HY135</strain>
    </source>
</reference>
<feature type="compositionally biased region" description="Basic and acidic residues" evidence="1">
    <location>
        <begin position="55"/>
        <end position="68"/>
    </location>
</feature>
<dbReference type="Proteomes" id="UP000024635">
    <property type="component" value="Unassembled WGS sequence"/>
</dbReference>
<feature type="region of interest" description="Disordered" evidence="1">
    <location>
        <begin position="40"/>
        <end position="75"/>
    </location>
</feature>
<evidence type="ECO:0000256" key="1">
    <source>
        <dbReference type="SAM" id="MobiDB-lite"/>
    </source>
</evidence>
<evidence type="ECO:0000313" key="2">
    <source>
        <dbReference type="EMBL" id="EYC37903.1"/>
    </source>
</evidence>
<gene>
    <name evidence="2" type="primary">Acey_s0757.g2092</name>
    <name evidence="2" type="ORF">Y032_0757g2092</name>
</gene>
<name>A0A016WFV8_9BILA</name>
<dbReference type="EMBL" id="JARK01000357">
    <property type="protein sequence ID" value="EYC37903.1"/>
    <property type="molecule type" value="Genomic_DNA"/>
</dbReference>
<organism evidence="2 3">
    <name type="scientific">Ancylostoma ceylanicum</name>
    <dbReference type="NCBI Taxonomy" id="53326"/>
    <lineage>
        <taxon>Eukaryota</taxon>
        <taxon>Metazoa</taxon>
        <taxon>Ecdysozoa</taxon>
        <taxon>Nematoda</taxon>
        <taxon>Chromadorea</taxon>
        <taxon>Rhabditida</taxon>
        <taxon>Rhabditina</taxon>
        <taxon>Rhabditomorpha</taxon>
        <taxon>Strongyloidea</taxon>
        <taxon>Ancylostomatidae</taxon>
        <taxon>Ancylostomatinae</taxon>
        <taxon>Ancylostoma</taxon>
    </lineage>
</organism>
<protein>
    <submittedName>
        <fullName evidence="2">Uncharacterized protein</fullName>
    </submittedName>
</protein>
<proteinExistence type="predicted"/>